<proteinExistence type="predicted"/>
<keyword evidence="3" id="KW-1185">Reference proteome</keyword>
<reference evidence="2 3" key="1">
    <citation type="journal article" date="2019" name="Commun. Biol.">
        <title>The bagworm genome reveals a unique fibroin gene that provides high tensile strength.</title>
        <authorList>
            <person name="Kono N."/>
            <person name="Nakamura H."/>
            <person name="Ohtoshi R."/>
            <person name="Tomita M."/>
            <person name="Numata K."/>
            <person name="Arakawa K."/>
        </authorList>
    </citation>
    <scope>NUCLEOTIDE SEQUENCE [LARGE SCALE GENOMIC DNA]</scope>
</reference>
<dbReference type="Proteomes" id="UP000299102">
    <property type="component" value="Unassembled WGS sequence"/>
</dbReference>
<evidence type="ECO:0000313" key="3">
    <source>
        <dbReference type="Proteomes" id="UP000299102"/>
    </source>
</evidence>
<evidence type="ECO:0000256" key="1">
    <source>
        <dbReference type="SAM" id="MobiDB-lite"/>
    </source>
</evidence>
<evidence type="ECO:0000313" key="2">
    <source>
        <dbReference type="EMBL" id="GBP77618.1"/>
    </source>
</evidence>
<organism evidence="2 3">
    <name type="scientific">Eumeta variegata</name>
    <name type="common">Bagworm moth</name>
    <name type="synonym">Eumeta japonica</name>
    <dbReference type="NCBI Taxonomy" id="151549"/>
    <lineage>
        <taxon>Eukaryota</taxon>
        <taxon>Metazoa</taxon>
        <taxon>Ecdysozoa</taxon>
        <taxon>Arthropoda</taxon>
        <taxon>Hexapoda</taxon>
        <taxon>Insecta</taxon>
        <taxon>Pterygota</taxon>
        <taxon>Neoptera</taxon>
        <taxon>Endopterygota</taxon>
        <taxon>Lepidoptera</taxon>
        <taxon>Glossata</taxon>
        <taxon>Ditrysia</taxon>
        <taxon>Tineoidea</taxon>
        <taxon>Psychidae</taxon>
        <taxon>Oiketicinae</taxon>
        <taxon>Eumeta</taxon>
    </lineage>
</organism>
<comment type="caution">
    <text evidence="2">The sequence shown here is derived from an EMBL/GenBank/DDBJ whole genome shotgun (WGS) entry which is preliminary data.</text>
</comment>
<sequence>MPKVANEISPRYTRGRYRARPDVGSIIDPSADWEVNFVSGPLEEMMMHEMDSLLLLKRNSVPINVIATSKTEQNYLRRVYDVASRAPSARNQDCSLYHRERTTNLEIKRRKHVESLYSSKGQVAVYVKNKKGVYSPWRAGRAGVSGPLHDLTPVKYCSGAVSETEIFTACHQTRHLVDRVITWSRFCESFSNFADRSTAITSCRHGGIAECAGVCERLIRRCEKHSSPPAPASVLILKRRRRSPE</sequence>
<feature type="region of interest" description="Disordered" evidence="1">
    <location>
        <begin position="225"/>
        <end position="245"/>
    </location>
</feature>
<dbReference type="AlphaFoldDB" id="A0A4C1YN97"/>
<name>A0A4C1YN97_EUMVA</name>
<dbReference type="EMBL" id="BGZK01001339">
    <property type="protein sequence ID" value="GBP77618.1"/>
    <property type="molecule type" value="Genomic_DNA"/>
</dbReference>
<gene>
    <name evidence="2" type="ORF">EVAR_45743_1</name>
</gene>
<accession>A0A4C1YN97</accession>
<protein>
    <submittedName>
        <fullName evidence="2">Uncharacterized protein</fullName>
    </submittedName>
</protein>